<dbReference type="CDD" id="cd06223">
    <property type="entry name" value="PRTases_typeI"/>
    <property type="match status" value="1"/>
</dbReference>
<evidence type="ECO:0000256" key="8">
    <source>
        <dbReference type="RuleBase" id="RU004324"/>
    </source>
</evidence>
<dbReference type="SMART" id="SM01400">
    <property type="entry name" value="Pribosyltran_N"/>
    <property type="match status" value="1"/>
</dbReference>
<comment type="catalytic activity">
    <reaction evidence="7">
        <text>D-ribose 5-phosphate + ATP = 5-phospho-alpha-D-ribose 1-diphosphate + AMP + H(+)</text>
        <dbReference type="Rhea" id="RHEA:15609"/>
        <dbReference type="ChEBI" id="CHEBI:15378"/>
        <dbReference type="ChEBI" id="CHEBI:30616"/>
        <dbReference type="ChEBI" id="CHEBI:58017"/>
        <dbReference type="ChEBI" id="CHEBI:78346"/>
        <dbReference type="ChEBI" id="CHEBI:456215"/>
        <dbReference type="EC" id="2.7.6.1"/>
    </reaction>
</comment>
<keyword evidence="6" id="KW-0067">ATP-binding</keyword>
<dbReference type="InterPro" id="IPR005946">
    <property type="entry name" value="Rib-P_diPkinase"/>
</dbReference>
<dbReference type="PANTHER" id="PTHR10210:SF32">
    <property type="entry name" value="RIBOSE-PHOSPHATE PYROPHOSPHOKINASE 2"/>
    <property type="match status" value="1"/>
</dbReference>
<organism evidence="11 12">
    <name type="scientific">Treponema ruminis</name>
    <dbReference type="NCBI Taxonomy" id="744515"/>
    <lineage>
        <taxon>Bacteria</taxon>
        <taxon>Pseudomonadati</taxon>
        <taxon>Spirochaetota</taxon>
        <taxon>Spirochaetia</taxon>
        <taxon>Spirochaetales</taxon>
        <taxon>Treponemataceae</taxon>
        <taxon>Treponema</taxon>
    </lineage>
</organism>
<accession>A0A7W8G9H2</accession>
<feature type="domain" description="Ribose-phosphate pyrophosphokinase N-terminal" evidence="10">
    <location>
        <begin position="86"/>
        <end position="186"/>
    </location>
</feature>
<keyword evidence="2 11" id="KW-0808">Transferase</keyword>
<proteinExistence type="inferred from homology"/>
<dbReference type="GO" id="GO:0005737">
    <property type="term" value="C:cytoplasm"/>
    <property type="evidence" value="ECO:0007669"/>
    <property type="project" value="TreeGrafter"/>
</dbReference>
<dbReference type="GO" id="GO:0006015">
    <property type="term" value="P:5-phosphoribose 1-diphosphate biosynthetic process"/>
    <property type="evidence" value="ECO:0007669"/>
    <property type="project" value="TreeGrafter"/>
</dbReference>
<dbReference type="SUPFAM" id="SSF53271">
    <property type="entry name" value="PRTase-like"/>
    <property type="match status" value="2"/>
</dbReference>
<comment type="caution">
    <text evidence="11">The sequence shown here is derived from an EMBL/GenBank/DDBJ whole genome shotgun (WGS) entry which is preliminary data.</text>
</comment>
<evidence type="ECO:0000256" key="2">
    <source>
        <dbReference type="ARBA" id="ARBA00022679"/>
    </source>
</evidence>
<dbReference type="GO" id="GO:0006164">
    <property type="term" value="P:purine nucleotide biosynthetic process"/>
    <property type="evidence" value="ECO:0007669"/>
    <property type="project" value="TreeGrafter"/>
</dbReference>
<name>A0A7W8G9H2_9SPIR</name>
<dbReference type="Gene3D" id="3.40.50.2020">
    <property type="match status" value="2"/>
</dbReference>
<protein>
    <recommendedName>
        <fullName evidence="1">ribose-phosphate diphosphokinase</fullName>
        <ecNumber evidence="1">2.7.6.1</ecNumber>
    </recommendedName>
</protein>
<dbReference type="Pfam" id="PF13793">
    <property type="entry name" value="Pribosyltran_N"/>
    <property type="match status" value="1"/>
</dbReference>
<dbReference type="InterPro" id="IPR029057">
    <property type="entry name" value="PRTase-like"/>
</dbReference>
<dbReference type="EMBL" id="JACHFQ010000005">
    <property type="protein sequence ID" value="MBB5226333.1"/>
    <property type="molecule type" value="Genomic_DNA"/>
</dbReference>
<evidence type="ECO:0000256" key="3">
    <source>
        <dbReference type="ARBA" id="ARBA00022727"/>
    </source>
</evidence>
<dbReference type="FunFam" id="3.40.50.2020:FF:000014">
    <property type="entry name" value="Ribose-phosphate pyrophosphokinase 1"/>
    <property type="match status" value="1"/>
</dbReference>
<dbReference type="Pfam" id="PF00156">
    <property type="entry name" value="Pribosyltran"/>
    <property type="match status" value="1"/>
</dbReference>
<comment type="similarity">
    <text evidence="8">Belongs to the ribose-phosphate pyrophosphokinase family.</text>
</comment>
<evidence type="ECO:0000259" key="9">
    <source>
        <dbReference type="Pfam" id="PF00156"/>
    </source>
</evidence>
<reference evidence="11 12" key="1">
    <citation type="submission" date="2020-08" db="EMBL/GenBank/DDBJ databases">
        <title>Genomic Encyclopedia of Type Strains, Phase IV (KMG-IV): sequencing the most valuable type-strain genomes for metagenomic binning, comparative biology and taxonomic classification.</title>
        <authorList>
            <person name="Goeker M."/>
        </authorList>
    </citation>
    <scope>NUCLEOTIDE SEQUENCE [LARGE SCALE GENOMIC DNA]</scope>
    <source>
        <strain evidence="11 12">DSM 103462</strain>
    </source>
</reference>
<dbReference type="Proteomes" id="UP000518887">
    <property type="component" value="Unassembled WGS sequence"/>
</dbReference>
<dbReference type="GO" id="GO:0016301">
    <property type="term" value="F:kinase activity"/>
    <property type="evidence" value="ECO:0007669"/>
    <property type="project" value="UniProtKB-KW"/>
</dbReference>
<evidence type="ECO:0000313" key="11">
    <source>
        <dbReference type="EMBL" id="MBB5226333.1"/>
    </source>
</evidence>
<evidence type="ECO:0000256" key="6">
    <source>
        <dbReference type="ARBA" id="ARBA00022840"/>
    </source>
</evidence>
<dbReference type="GO" id="GO:0002189">
    <property type="term" value="C:ribose phosphate diphosphokinase complex"/>
    <property type="evidence" value="ECO:0007669"/>
    <property type="project" value="TreeGrafter"/>
</dbReference>
<dbReference type="EC" id="2.7.6.1" evidence="1"/>
<keyword evidence="12" id="KW-1185">Reference proteome</keyword>
<dbReference type="InterPro" id="IPR029099">
    <property type="entry name" value="Pribosyltran_N"/>
</dbReference>
<feature type="domain" description="Phosphoribosyltransferase" evidence="9">
    <location>
        <begin position="214"/>
        <end position="357"/>
    </location>
</feature>
<dbReference type="AlphaFoldDB" id="A0A7W8G9H2"/>
<sequence length="421" mass="47101">MPYSEPTNLGVVACPGGAVFADEVIAHLRHMYKHRFALKSDVISKRYNLEKDKLVQDINFRNDLATSDLVVRGSTDKYRPPVFKINTQFTWFANGEVKAELLECVRGKDIYIFQDAENHSPIPMNGGKNMVTFSVNDHVMTLLVTIDAVQQAGAKSITLVLPSFPYSRQHKKKSREGLTAALLCHIYEMKNVTRVITLDIHSREIVNAFNTAYLDNLHASYQIIRELAKVVNLTGPNKEDLVVVSPDTGAIDRNKFYATGLKVPLAMIYKERDYSVVTQDAKNTNIKSVKLLGDVQGKVAFLADDMLGTGGTLLKAMEFLHNNGATKVIAAISLPFFTGNAVELFDQAYKDGLFYRVIGTNAVYHPDLKDKEWFISTNVTGLFANVITRVHHDQSLSDLLDNRTIIDKLIKKDTDKAEKSE</sequence>
<gene>
    <name evidence="11" type="ORF">HNP76_001706</name>
</gene>
<keyword evidence="5 11" id="KW-0418">Kinase</keyword>
<evidence type="ECO:0000256" key="7">
    <source>
        <dbReference type="ARBA" id="ARBA00049535"/>
    </source>
</evidence>
<evidence type="ECO:0000256" key="5">
    <source>
        <dbReference type="ARBA" id="ARBA00022777"/>
    </source>
</evidence>
<evidence type="ECO:0000313" key="12">
    <source>
        <dbReference type="Proteomes" id="UP000518887"/>
    </source>
</evidence>
<evidence type="ECO:0000259" key="10">
    <source>
        <dbReference type="Pfam" id="PF13793"/>
    </source>
</evidence>
<dbReference type="RefSeq" id="WP_184659492.1">
    <property type="nucleotide sequence ID" value="NZ_CP031518.1"/>
</dbReference>
<dbReference type="NCBIfam" id="NF005299">
    <property type="entry name" value="PRK06827.1"/>
    <property type="match status" value="1"/>
</dbReference>
<evidence type="ECO:0000256" key="4">
    <source>
        <dbReference type="ARBA" id="ARBA00022741"/>
    </source>
</evidence>
<dbReference type="GO" id="GO:0000287">
    <property type="term" value="F:magnesium ion binding"/>
    <property type="evidence" value="ECO:0007669"/>
    <property type="project" value="InterPro"/>
</dbReference>
<dbReference type="NCBIfam" id="TIGR01251">
    <property type="entry name" value="ribP_PPkin"/>
    <property type="match status" value="1"/>
</dbReference>
<dbReference type="GO" id="GO:0004749">
    <property type="term" value="F:ribose phosphate diphosphokinase activity"/>
    <property type="evidence" value="ECO:0007669"/>
    <property type="project" value="UniProtKB-EC"/>
</dbReference>
<dbReference type="InterPro" id="IPR000836">
    <property type="entry name" value="PRTase_dom"/>
</dbReference>
<keyword evidence="3 8" id="KW-0545">Nucleotide biosynthesis</keyword>
<keyword evidence="4" id="KW-0547">Nucleotide-binding</keyword>
<evidence type="ECO:0000256" key="1">
    <source>
        <dbReference type="ARBA" id="ARBA00013247"/>
    </source>
</evidence>
<dbReference type="PANTHER" id="PTHR10210">
    <property type="entry name" value="RIBOSE-PHOSPHATE DIPHOSPHOKINASE FAMILY MEMBER"/>
    <property type="match status" value="1"/>
</dbReference>
<dbReference type="GO" id="GO:0005524">
    <property type="term" value="F:ATP binding"/>
    <property type="evidence" value="ECO:0007669"/>
    <property type="project" value="UniProtKB-KW"/>
</dbReference>